<dbReference type="EMBL" id="CAJVPY010060523">
    <property type="protein sequence ID" value="CAG8821297.1"/>
    <property type="molecule type" value="Genomic_DNA"/>
</dbReference>
<protein>
    <submittedName>
        <fullName evidence="1">24481_t:CDS:1</fullName>
    </submittedName>
</protein>
<dbReference type="Proteomes" id="UP000789405">
    <property type="component" value="Unassembled WGS sequence"/>
</dbReference>
<feature type="non-terminal residue" evidence="1">
    <location>
        <position position="87"/>
    </location>
</feature>
<proteinExistence type="predicted"/>
<gene>
    <name evidence="1" type="ORF">DERYTH_LOCUS27103</name>
</gene>
<comment type="caution">
    <text evidence="1">The sequence shown here is derived from an EMBL/GenBank/DDBJ whole genome shotgun (WGS) entry which is preliminary data.</text>
</comment>
<organism evidence="1 2">
    <name type="scientific">Dentiscutata erythropus</name>
    <dbReference type="NCBI Taxonomy" id="1348616"/>
    <lineage>
        <taxon>Eukaryota</taxon>
        <taxon>Fungi</taxon>
        <taxon>Fungi incertae sedis</taxon>
        <taxon>Mucoromycota</taxon>
        <taxon>Glomeromycotina</taxon>
        <taxon>Glomeromycetes</taxon>
        <taxon>Diversisporales</taxon>
        <taxon>Gigasporaceae</taxon>
        <taxon>Dentiscutata</taxon>
    </lineage>
</organism>
<keyword evidence="2" id="KW-1185">Reference proteome</keyword>
<accession>A0A9N9KE77</accession>
<dbReference type="OrthoDB" id="2434553at2759"/>
<evidence type="ECO:0000313" key="2">
    <source>
        <dbReference type="Proteomes" id="UP000789405"/>
    </source>
</evidence>
<reference evidence="1" key="1">
    <citation type="submission" date="2021-06" db="EMBL/GenBank/DDBJ databases">
        <authorList>
            <person name="Kallberg Y."/>
            <person name="Tangrot J."/>
            <person name="Rosling A."/>
        </authorList>
    </citation>
    <scope>NUCLEOTIDE SEQUENCE</scope>
    <source>
        <strain evidence="1">MA453B</strain>
    </source>
</reference>
<sequence>DDYKNSSSQLQASLEKLAEQYNAAKAKSIPVLTSFLYNIKPNNDLLTHVKSGAKIHVQVDLVKYRKCELGTKNSKENNNLHIIPARK</sequence>
<name>A0A9N9KE77_9GLOM</name>
<feature type="non-terminal residue" evidence="1">
    <location>
        <position position="1"/>
    </location>
</feature>
<dbReference type="AlphaFoldDB" id="A0A9N9KE77"/>
<evidence type="ECO:0000313" key="1">
    <source>
        <dbReference type="EMBL" id="CAG8821297.1"/>
    </source>
</evidence>